<feature type="domain" description="PAS fold-4" evidence="3">
    <location>
        <begin position="27"/>
        <end position="106"/>
    </location>
</feature>
<dbReference type="InterPro" id="IPR013656">
    <property type="entry name" value="PAS_4"/>
</dbReference>
<feature type="compositionally biased region" description="Gly residues" evidence="1">
    <location>
        <begin position="112"/>
        <end position="122"/>
    </location>
</feature>
<dbReference type="AlphaFoldDB" id="A0A6L3VW42"/>
<name>A0A6L3VW42_9ACTN</name>
<evidence type="ECO:0000313" key="4">
    <source>
        <dbReference type="EMBL" id="KAB2383574.1"/>
    </source>
</evidence>
<feature type="region of interest" description="Disordered" evidence="1">
    <location>
        <begin position="99"/>
        <end position="131"/>
    </location>
</feature>
<feature type="transmembrane region" description="Helical" evidence="2">
    <location>
        <begin position="14"/>
        <end position="35"/>
    </location>
</feature>
<protein>
    <submittedName>
        <fullName evidence="4">PAS domain-containing protein</fullName>
    </submittedName>
</protein>
<gene>
    <name evidence="4" type="ORF">F9B16_11615</name>
</gene>
<evidence type="ECO:0000256" key="2">
    <source>
        <dbReference type="SAM" id="Phobius"/>
    </source>
</evidence>
<dbReference type="Proteomes" id="UP000483004">
    <property type="component" value="Unassembled WGS sequence"/>
</dbReference>
<proteinExistence type="predicted"/>
<feature type="compositionally biased region" description="Low complexity" evidence="1">
    <location>
        <begin position="102"/>
        <end position="111"/>
    </location>
</feature>
<comment type="caution">
    <text evidence="4">The sequence shown here is derived from an EMBL/GenBank/DDBJ whole genome shotgun (WGS) entry which is preliminary data.</text>
</comment>
<feature type="non-terminal residue" evidence="4">
    <location>
        <position position="131"/>
    </location>
</feature>
<keyword evidence="2" id="KW-1133">Transmembrane helix</keyword>
<keyword evidence="2" id="KW-0472">Membrane</keyword>
<keyword evidence="5" id="KW-1185">Reference proteome</keyword>
<evidence type="ECO:0000256" key="1">
    <source>
        <dbReference type="SAM" id="MobiDB-lite"/>
    </source>
</evidence>
<dbReference type="RefSeq" id="WP_151540027.1">
    <property type="nucleotide sequence ID" value="NZ_WBMR01000024.1"/>
</dbReference>
<dbReference type="Pfam" id="PF08448">
    <property type="entry name" value="PAS_4"/>
    <property type="match status" value="1"/>
</dbReference>
<dbReference type="EMBL" id="WBMR01000024">
    <property type="protein sequence ID" value="KAB2383574.1"/>
    <property type="molecule type" value="Genomic_DNA"/>
</dbReference>
<sequence>MVPDARDTARTDTALADAALFGALVTEVPFGVAFLDSRLRLRRANAALRALLRGGGAGGRNGVNPVGRRLTEVLDGEFAAVLEPALRGVLDDGRAVTGLEVRGPAPADPGSARGGSASGGSASGAPDAAVP</sequence>
<organism evidence="4 5">
    <name type="scientific">Actinomadura montaniterrae</name>
    <dbReference type="NCBI Taxonomy" id="1803903"/>
    <lineage>
        <taxon>Bacteria</taxon>
        <taxon>Bacillati</taxon>
        <taxon>Actinomycetota</taxon>
        <taxon>Actinomycetes</taxon>
        <taxon>Streptosporangiales</taxon>
        <taxon>Thermomonosporaceae</taxon>
        <taxon>Actinomadura</taxon>
    </lineage>
</organism>
<evidence type="ECO:0000313" key="5">
    <source>
        <dbReference type="Proteomes" id="UP000483004"/>
    </source>
</evidence>
<dbReference type="Gene3D" id="3.30.450.20">
    <property type="entry name" value="PAS domain"/>
    <property type="match status" value="1"/>
</dbReference>
<accession>A0A6L3VW42</accession>
<reference evidence="4 5" key="1">
    <citation type="submission" date="2019-09" db="EMBL/GenBank/DDBJ databases">
        <title>Actinomadura physcomitrii sp. nov., a novel actinomycete isolated from moss [Physcomitrium sphaericum (Ludw) Fuernr].</title>
        <authorList>
            <person name="Liu C."/>
            <person name="Zhuang X."/>
        </authorList>
    </citation>
    <scope>NUCLEOTIDE SEQUENCE [LARGE SCALE GENOMIC DNA]</scope>
    <source>
        <strain evidence="4 5">CYP1-1B</strain>
    </source>
</reference>
<evidence type="ECO:0000259" key="3">
    <source>
        <dbReference type="Pfam" id="PF08448"/>
    </source>
</evidence>
<keyword evidence="2" id="KW-0812">Transmembrane</keyword>